<gene>
    <name evidence="4" type="ORF">SAMN04488090_1285</name>
</gene>
<dbReference type="AlphaFoldDB" id="A0A1G9L6G6"/>
<evidence type="ECO:0000256" key="2">
    <source>
        <dbReference type="PROSITE-ProRule" id="PRU00169"/>
    </source>
</evidence>
<dbReference type="InterPro" id="IPR050595">
    <property type="entry name" value="Bact_response_regulator"/>
</dbReference>
<evidence type="ECO:0000259" key="3">
    <source>
        <dbReference type="PROSITE" id="PS50110"/>
    </source>
</evidence>
<dbReference type="Pfam" id="PF00072">
    <property type="entry name" value="Response_reg"/>
    <property type="match status" value="1"/>
</dbReference>
<accession>A0A1G9L6G6</accession>
<dbReference type="PANTHER" id="PTHR44591">
    <property type="entry name" value="STRESS RESPONSE REGULATOR PROTEIN 1"/>
    <property type="match status" value="1"/>
</dbReference>
<feature type="modified residue" description="4-aspartylphosphate" evidence="2">
    <location>
        <position position="57"/>
    </location>
</feature>
<dbReference type="Proteomes" id="UP000198901">
    <property type="component" value="Unassembled WGS sequence"/>
</dbReference>
<evidence type="ECO:0000313" key="4">
    <source>
        <dbReference type="EMBL" id="SDL57484.1"/>
    </source>
</evidence>
<dbReference type="SUPFAM" id="SSF52172">
    <property type="entry name" value="CheY-like"/>
    <property type="match status" value="1"/>
</dbReference>
<keyword evidence="1 2" id="KW-0597">Phosphoprotein</keyword>
<dbReference type="SMART" id="SM00448">
    <property type="entry name" value="REC"/>
    <property type="match status" value="1"/>
</dbReference>
<keyword evidence="5" id="KW-1185">Reference proteome</keyword>
<dbReference type="InterPro" id="IPR011006">
    <property type="entry name" value="CheY-like_superfamily"/>
</dbReference>
<sequence>MYNPSNTTILVAEDESLTLKMLTYRLQKEGFDVVSAQNGKEALDVLATRRPDIVLTDLMMPFYTGLEILAHVKQRIDPTIPVVILTSMGQEPYLRQAFELGVDGYCEKPVNPAEIVELVRKLLKI</sequence>
<proteinExistence type="predicted"/>
<dbReference type="EMBL" id="FNGS01000002">
    <property type="protein sequence ID" value="SDL57484.1"/>
    <property type="molecule type" value="Genomic_DNA"/>
</dbReference>
<evidence type="ECO:0000313" key="5">
    <source>
        <dbReference type="Proteomes" id="UP000198901"/>
    </source>
</evidence>
<dbReference type="RefSeq" id="WP_093199238.1">
    <property type="nucleotide sequence ID" value="NZ_FNGS01000002.1"/>
</dbReference>
<dbReference type="InterPro" id="IPR001789">
    <property type="entry name" value="Sig_transdc_resp-reg_receiver"/>
</dbReference>
<dbReference type="PANTHER" id="PTHR44591:SF3">
    <property type="entry name" value="RESPONSE REGULATORY DOMAIN-CONTAINING PROTEIN"/>
    <property type="match status" value="1"/>
</dbReference>
<protein>
    <submittedName>
        <fullName evidence="4">Response regulator receiver domain-containing protein</fullName>
    </submittedName>
</protein>
<dbReference type="PROSITE" id="PS50110">
    <property type="entry name" value="RESPONSE_REGULATORY"/>
    <property type="match status" value="1"/>
</dbReference>
<feature type="domain" description="Response regulatory" evidence="3">
    <location>
        <begin position="8"/>
        <end position="123"/>
    </location>
</feature>
<dbReference type="CDD" id="cd17536">
    <property type="entry name" value="REC_YesN-like"/>
    <property type="match status" value="1"/>
</dbReference>
<dbReference type="OrthoDB" id="9789181at2"/>
<organism evidence="4 5">
    <name type="scientific">Siphonobacter aquaeclarae</name>
    <dbReference type="NCBI Taxonomy" id="563176"/>
    <lineage>
        <taxon>Bacteria</taxon>
        <taxon>Pseudomonadati</taxon>
        <taxon>Bacteroidota</taxon>
        <taxon>Cytophagia</taxon>
        <taxon>Cytophagales</taxon>
        <taxon>Cytophagaceae</taxon>
        <taxon>Siphonobacter</taxon>
    </lineage>
</organism>
<reference evidence="4 5" key="1">
    <citation type="submission" date="2016-10" db="EMBL/GenBank/DDBJ databases">
        <authorList>
            <person name="de Groot N.N."/>
        </authorList>
    </citation>
    <scope>NUCLEOTIDE SEQUENCE [LARGE SCALE GENOMIC DNA]</scope>
    <source>
        <strain evidence="4 5">DSM 21668</strain>
    </source>
</reference>
<dbReference type="Gene3D" id="3.40.50.2300">
    <property type="match status" value="1"/>
</dbReference>
<dbReference type="STRING" id="563176.SAMN04488090_1285"/>
<dbReference type="GO" id="GO:0000160">
    <property type="term" value="P:phosphorelay signal transduction system"/>
    <property type="evidence" value="ECO:0007669"/>
    <property type="project" value="InterPro"/>
</dbReference>
<name>A0A1G9L6G6_9BACT</name>
<evidence type="ECO:0000256" key="1">
    <source>
        <dbReference type="ARBA" id="ARBA00022553"/>
    </source>
</evidence>